<feature type="domain" description="SLC26A/SulP transporter" evidence="6">
    <location>
        <begin position="36"/>
        <end position="230"/>
    </location>
</feature>
<keyword evidence="8" id="KW-1185">Reference proteome</keyword>
<evidence type="ECO:0000256" key="2">
    <source>
        <dbReference type="ARBA" id="ARBA00022692"/>
    </source>
</evidence>
<accession>A0A8B9VBK8</accession>
<dbReference type="PANTHER" id="PTHR11814">
    <property type="entry name" value="SULFATE TRANSPORTER"/>
    <property type="match status" value="1"/>
</dbReference>
<sequence length="256" mass="28445">MTLEVCKCNHQTIITFFCRLFPVLDWLPRYDVRTQFLGDGVPGLLVGTVAIPQSISYSLLASQDLIYGIYTNFFCNIIYVAMATSRHNFIGSFGVLCLIIRQSVNRHLQLAGYNDGRAATVALSLSFLVGLYQVRMFTILLGVLQLGFVAVYRSEPLLSGFVTSSSLTIITSQMKYLLGLKIPCREGVGSFILMWLDLFRYIQNTNICDLLTSLIALAIIVPVKELNDRCSATSLTCGSSAGWTQLCGRQPCWPPR</sequence>
<name>A0A8B9VBK8_9AVES</name>
<dbReference type="Ensembl" id="ENSAZOT00000022625.1">
    <property type="protein sequence ID" value="ENSAZOP00000021072.1"/>
    <property type="gene ID" value="ENSAZOG00000013621.1"/>
</dbReference>
<dbReference type="Proteomes" id="UP000694549">
    <property type="component" value="Unplaced"/>
</dbReference>
<keyword evidence="4 5" id="KW-0472">Membrane</keyword>
<evidence type="ECO:0000313" key="8">
    <source>
        <dbReference type="Proteomes" id="UP000694549"/>
    </source>
</evidence>
<dbReference type="GO" id="GO:0016020">
    <property type="term" value="C:membrane"/>
    <property type="evidence" value="ECO:0007669"/>
    <property type="project" value="UniProtKB-SubCell"/>
</dbReference>
<keyword evidence="3 5" id="KW-1133">Transmembrane helix</keyword>
<proteinExistence type="predicted"/>
<comment type="subcellular location">
    <subcellularLocation>
        <location evidence="1">Membrane</location>
        <topology evidence="1">Multi-pass membrane protein</topology>
    </subcellularLocation>
</comment>
<reference evidence="7" key="2">
    <citation type="submission" date="2025-09" db="UniProtKB">
        <authorList>
            <consortium name="Ensembl"/>
        </authorList>
    </citation>
    <scope>IDENTIFICATION</scope>
</reference>
<feature type="transmembrane region" description="Helical" evidence="5">
    <location>
        <begin position="125"/>
        <end position="151"/>
    </location>
</feature>
<organism evidence="7 8">
    <name type="scientific">Anas zonorhyncha</name>
    <name type="common">Eastern spot-billed duck</name>
    <dbReference type="NCBI Taxonomy" id="75864"/>
    <lineage>
        <taxon>Eukaryota</taxon>
        <taxon>Metazoa</taxon>
        <taxon>Chordata</taxon>
        <taxon>Craniata</taxon>
        <taxon>Vertebrata</taxon>
        <taxon>Euteleostomi</taxon>
        <taxon>Archelosauria</taxon>
        <taxon>Archosauria</taxon>
        <taxon>Dinosauria</taxon>
        <taxon>Saurischia</taxon>
        <taxon>Theropoda</taxon>
        <taxon>Coelurosauria</taxon>
        <taxon>Aves</taxon>
        <taxon>Neognathae</taxon>
        <taxon>Galloanserae</taxon>
        <taxon>Anseriformes</taxon>
        <taxon>Anatidae</taxon>
        <taxon>Anatinae</taxon>
        <taxon>Anas</taxon>
    </lineage>
</organism>
<keyword evidence="2 5" id="KW-0812">Transmembrane</keyword>
<dbReference type="InterPro" id="IPR011547">
    <property type="entry name" value="SLC26A/SulP_dom"/>
</dbReference>
<feature type="transmembrane region" description="Helical" evidence="5">
    <location>
        <begin position="88"/>
        <end position="104"/>
    </location>
</feature>
<evidence type="ECO:0000259" key="6">
    <source>
        <dbReference type="Pfam" id="PF00916"/>
    </source>
</evidence>
<protein>
    <recommendedName>
        <fullName evidence="6">SLC26A/SulP transporter domain-containing protein</fullName>
    </recommendedName>
</protein>
<evidence type="ECO:0000256" key="5">
    <source>
        <dbReference type="SAM" id="Phobius"/>
    </source>
</evidence>
<evidence type="ECO:0000256" key="1">
    <source>
        <dbReference type="ARBA" id="ARBA00004141"/>
    </source>
</evidence>
<dbReference type="Pfam" id="PF00916">
    <property type="entry name" value="Sulfate_transp"/>
    <property type="match status" value="1"/>
</dbReference>
<reference evidence="7" key="1">
    <citation type="submission" date="2025-08" db="UniProtKB">
        <authorList>
            <consortium name="Ensembl"/>
        </authorList>
    </citation>
    <scope>IDENTIFICATION</scope>
</reference>
<dbReference type="InterPro" id="IPR001902">
    <property type="entry name" value="SLC26A/SulP_fam"/>
</dbReference>
<dbReference type="GO" id="GO:0055085">
    <property type="term" value="P:transmembrane transport"/>
    <property type="evidence" value="ECO:0007669"/>
    <property type="project" value="InterPro"/>
</dbReference>
<evidence type="ECO:0000256" key="3">
    <source>
        <dbReference type="ARBA" id="ARBA00022989"/>
    </source>
</evidence>
<evidence type="ECO:0000256" key="4">
    <source>
        <dbReference type="ARBA" id="ARBA00023136"/>
    </source>
</evidence>
<evidence type="ECO:0000313" key="7">
    <source>
        <dbReference type="Ensembl" id="ENSAZOP00000021072.1"/>
    </source>
</evidence>
<dbReference type="AlphaFoldDB" id="A0A8B9VBK8"/>